<keyword evidence="3" id="KW-1185">Reference proteome</keyword>
<proteinExistence type="predicted"/>
<dbReference type="EMBL" id="JYDT01000160">
    <property type="protein sequence ID" value="KRY82819.1"/>
    <property type="molecule type" value="Genomic_DNA"/>
</dbReference>
<evidence type="ECO:0000313" key="3">
    <source>
        <dbReference type="Proteomes" id="UP000054995"/>
    </source>
</evidence>
<dbReference type="AlphaFoldDB" id="A0A0V1F3P3"/>
<evidence type="ECO:0000313" key="1">
    <source>
        <dbReference type="EMBL" id="KRY80765.1"/>
    </source>
</evidence>
<protein>
    <submittedName>
        <fullName evidence="1">Uncharacterized protein</fullName>
    </submittedName>
</protein>
<dbReference type="EMBL" id="JYDT01000334">
    <property type="protein sequence ID" value="KRY80765.1"/>
    <property type="molecule type" value="Genomic_DNA"/>
</dbReference>
<evidence type="ECO:0000313" key="2">
    <source>
        <dbReference type="EMBL" id="KRY82819.1"/>
    </source>
</evidence>
<dbReference type="Proteomes" id="UP000054995">
    <property type="component" value="Unassembled WGS sequence"/>
</dbReference>
<organism evidence="1 3">
    <name type="scientific">Trichinella pseudospiralis</name>
    <name type="common">Parasitic roundworm</name>
    <dbReference type="NCBI Taxonomy" id="6337"/>
    <lineage>
        <taxon>Eukaryota</taxon>
        <taxon>Metazoa</taxon>
        <taxon>Ecdysozoa</taxon>
        <taxon>Nematoda</taxon>
        <taxon>Enoplea</taxon>
        <taxon>Dorylaimia</taxon>
        <taxon>Trichinellida</taxon>
        <taxon>Trichinellidae</taxon>
        <taxon>Trichinella</taxon>
    </lineage>
</organism>
<comment type="caution">
    <text evidence="1">The sequence shown here is derived from an EMBL/GenBank/DDBJ whole genome shotgun (WGS) entry which is preliminary data.</text>
</comment>
<accession>A0A0V1F3P3</accession>
<sequence>MHDEATRMLPSKRSKIDILLIILIERFFQKHCRDEDVEFIFKKKSSVSAFSIIAFVYLPAAATGGTKTV</sequence>
<name>A0A0V1F3P3_TRIPS</name>
<reference evidence="1 3" key="1">
    <citation type="submission" date="2015-01" db="EMBL/GenBank/DDBJ databases">
        <title>Evolution of Trichinella species and genotypes.</title>
        <authorList>
            <person name="Korhonen P.K."/>
            <person name="Edoardo P."/>
            <person name="Giuseppe L.R."/>
            <person name="Gasser R.B."/>
        </authorList>
    </citation>
    <scope>NUCLEOTIDE SEQUENCE [LARGE SCALE GENOMIC DNA]</scope>
    <source>
        <strain evidence="1">ISS470</strain>
    </source>
</reference>
<gene>
    <name evidence="1" type="ORF">T4D_16469</name>
    <name evidence="2" type="ORF">T4D_7019</name>
</gene>